<protein>
    <submittedName>
        <fullName evidence="2">Uncharacterized protein</fullName>
    </submittedName>
</protein>
<accession>A0A4U6UZZ2</accession>
<feature type="region of interest" description="Disordered" evidence="1">
    <location>
        <begin position="31"/>
        <end position="74"/>
    </location>
</feature>
<feature type="compositionally biased region" description="Low complexity" evidence="1">
    <location>
        <begin position="31"/>
        <end position="45"/>
    </location>
</feature>
<keyword evidence="3" id="KW-1185">Reference proteome</keyword>
<feature type="compositionally biased region" description="Basic residues" evidence="1">
    <location>
        <begin position="51"/>
        <end position="66"/>
    </location>
</feature>
<evidence type="ECO:0000313" key="3">
    <source>
        <dbReference type="Proteomes" id="UP000298652"/>
    </source>
</evidence>
<name>A0A4U6UZZ2_SETVI</name>
<sequence length="90" mass="9713">MKYRPLPTPGRAAGGFHARLLCSVPRARRSAGAAATRGAASRAPAHPSPRRERRQHSYARLHRRTSRSLASGGFATPSTRVVECLQLLGV</sequence>
<dbReference type="AlphaFoldDB" id="A0A4U6UZZ2"/>
<gene>
    <name evidence="2" type="ORF">SEVIR_5G332450v2</name>
</gene>
<organism evidence="2 3">
    <name type="scientific">Setaria viridis</name>
    <name type="common">Green bristlegrass</name>
    <name type="synonym">Setaria italica subsp. viridis</name>
    <dbReference type="NCBI Taxonomy" id="4556"/>
    <lineage>
        <taxon>Eukaryota</taxon>
        <taxon>Viridiplantae</taxon>
        <taxon>Streptophyta</taxon>
        <taxon>Embryophyta</taxon>
        <taxon>Tracheophyta</taxon>
        <taxon>Spermatophyta</taxon>
        <taxon>Magnoliopsida</taxon>
        <taxon>Liliopsida</taxon>
        <taxon>Poales</taxon>
        <taxon>Poaceae</taxon>
        <taxon>PACMAD clade</taxon>
        <taxon>Panicoideae</taxon>
        <taxon>Panicodae</taxon>
        <taxon>Paniceae</taxon>
        <taxon>Cenchrinae</taxon>
        <taxon>Setaria</taxon>
    </lineage>
</organism>
<reference evidence="2" key="1">
    <citation type="submission" date="2019-03" db="EMBL/GenBank/DDBJ databases">
        <title>WGS assembly of Setaria viridis.</title>
        <authorList>
            <person name="Huang P."/>
            <person name="Jenkins J."/>
            <person name="Grimwood J."/>
            <person name="Barry K."/>
            <person name="Healey A."/>
            <person name="Mamidi S."/>
            <person name="Sreedasyam A."/>
            <person name="Shu S."/>
            <person name="Feldman M."/>
            <person name="Wu J."/>
            <person name="Yu Y."/>
            <person name="Chen C."/>
            <person name="Johnson J."/>
            <person name="Rokhsar D."/>
            <person name="Baxter I."/>
            <person name="Schmutz J."/>
            <person name="Brutnell T."/>
            <person name="Kellogg E."/>
        </authorList>
    </citation>
    <scope>NUCLEOTIDE SEQUENCE [LARGE SCALE GENOMIC DNA]</scope>
</reference>
<evidence type="ECO:0000313" key="2">
    <source>
        <dbReference type="EMBL" id="TKW16937.1"/>
    </source>
</evidence>
<evidence type="ECO:0000256" key="1">
    <source>
        <dbReference type="SAM" id="MobiDB-lite"/>
    </source>
</evidence>
<proteinExistence type="predicted"/>
<dbReference type="Proteomes" id="UP000298652">
    <property type="component" value="Chromosome 5"/>
</dbReference>
<dbReference type="EMBL" id="CM016556">
    <property type="protein sequence ID" value="TKW16937.1"/>
    <property type="molecule type" value="Genomic_DNA"/>
</dbReference>
<dbReference type="Gramene" id="TKW16937">
    <property type="protein sequence ID" value="TKW16937"/>
    <property type="gene ID" value="SEVIR_5G332450v2"/>
</dbReference>